<comment type="function">
    <text evidence="4">Functions as a two-component phosphorelay mediators between cytokinin sensor histidine kinases and response regulators (B-type ARRs). Plays an important role in propagating cytokinin signal transduction.</text>
</comment>
<keyword evidence="1 4" id="KW-0932">Cytokinin signaling pathway</keyword>
<evidence type="ECO:0000313" key="6">
    <source>
        <dbReference type="Proteomes" id="UP000504609"/>
    </source>
</evidence>
<sequence length="140" mass="16197">MSEAEHPQRHMLNKFINALRDQGFLDENFSSLGNLYDNRNMLALFCDDAEPKLDRVEKSLKNESVDFQGLVTIIEQIKGNAARLGGKRVAEACAELQRSCGTSDVERCNEAYKKVNWEYYILRDCFHHILQAERTIRSRE</sequence>
<comment type="domain">
    <text evidence="4">Histidine-containing phosphotransfer domain (HPt) contains an active histidine that mediates the phosphotransfer.</text>
</comment>
<keyword evidence="6" id="KW-1185">Reference proteome</keyword>
<accession>A0A6J1FCU8</accession>
<proteinExistence type="predicted"/>
<dbReference type="Pfam" id="PF01627">
    <property type="entry name" value="Hpt"/>
    <property type="match status" value="1"/>
</dbReference>
<dbReference type="RefSeq" id="XP_022938022.1">
    <property type="nucleotide sequence ID" value="XM_023082254.1"/>
</dbReference>
<dbReference type="GeneID" id="111444235"/>
<dbReference type="GO" id="GO:0005829">
    <property type="term" value="C:cytosol"/>
    <property type="evidence" value="ECO:0007669"/>
    <property type="project" value="UniProtKB-SubCell"/>
</dbReference>
<evidence type="ECO:0000256" key="4">
    <source>
        <dbReference type="RuleBase" id="RU369004"/>
    </source>
</evidence>
<evidence type="ECO:0000259" key="5">
    <source>
        <dbReference type="PROSITE" id="PS50894"/>
    </source>
</evidence>
<dbReference type="AlphaFoldDB" id="A0A6J1FCU8"/>
<dbReference type="GO" id="GO:0043424">
    <property type="term" value="F:protein histidine kinase binding"/>
    <property type="evidence" value="ECO:0007669"/>
    <property type="project" value="UniProtKB-UniRule"/>
</dbReference>
<evidence type="ECO:0000256" key="1">
    <source>
        <dbReference type="ARBA" id="ARBA00022864"/>
    </source>
</evidence>
<evidence type="ECO:0000313" key="7">
    <source>
        <dbReference type="RefSeq" id="XP_022938022.1"/>
    </source>
</evidence>
<dbReference type="InterPro" id="IPR045871">
    <property type="entry name" value="AHP1-5/YPD1"/>
</dbReference>
<comment type="subcellular location">
    <subcellularLocation>
        <location evidence="4">Cytoplasm</location>
        <location evidence="4">Cytosol</location>
    </subcellularLocation>
    <subcellularLocation>
        <location evidence="4">Nucleus</location>
    </subcellularLocation>
</comment>
<evidence type="ECO:0000256" key="2">
    <source>
        <dbReference type="ARBA" id="ARBA00023012"/>
    </source>
</evidence>
<evidence type="ECO:0000256" key="3">
    <source>
        <dbReference type="PROSITE-ProRule" id="PRU00110"/>
    </source>
</evidence>
<dbReference type="InterPro" id="IPR008207">
    <property type="entry name" value="Sig_transdc_His_kin_Hpt_dom"/>
</dbReference>
<dbReference type="KEGG" id="cmos:111444235"/>
<gene>
    <name evidence="7" type="primary">LOC111444235</name>
</gene>
<dbReference type="InterPro" id="IPR036641">
    <property type="entry name" value="HPT_dom_sf"/>
</dbReference>
<dbReference type="Gene3D" id="1.20.120.160">
    <property type="entry name" value="HPT domain"/>
    <property type="match status" value="1"/>
</dbReference>
<reference evidence="7" key="1">
    <citation type="submission" date="2025-08" db="UniProtKB">
        <authorList>
            <consortium name="RefSeq"/>
        </authorList>
    </citation>
    <scope>IDENTIFICATION</scope>
    <source>
        <tissue evidence="7">Young leaves</tissue>
    </source>
</reference>
<dbReference type="GO" id="GO:0009927">
    <property type="term" value="F:histidine phosphotransfer kinase activity"/>
    <property type="evidence" value="ECO:0007669"/>
    <property type="project" value="UniProtKB-UniRule"/>
</dbReference>
<keyword evidence="2 4" id="KW-0902">Two-component regulatory system</keyword>
<dbReference type="GO" id="GO:0009736">
    <property type="term" value="P:cytokinin-activated signaling pathway"/>
    <property type="evidence" value="ECO:0007669"/>
    <property type="project" value="UniProtKB-KW"/>
</dbReference>
<dbReference type="Proteomes" id="UP000504609">
    <property type="component" value="Unplaced"/>
</dbReference>
<dbReference type="GO" id="GO:0000160">
    <property type="term" value="P:phosphorelay signal transduction system"/>
    <property type="evidence" value="ECO:0007669"/>
    <property type="project" value="UniProtKB-UniRule"/>
</dbReference>
<organism evidence="6 7">
    <name type="scientific">Cucurbita moschata</name>
    <name type="common">Winter crookneck squash</name>
    <name type="synonym">Cucurbita pepo var. moschata</name>
    <dbReference type="NCBI Taxonomy" id="3662"/>
    <lineage>
        <taxon>Eukaryota</taxon>
        <taxon>Viridiplantae</taxon>
        <taxon>Streptophyta</taxon>
        <taxon>Embryophyta</taxon>
        <taxon>Tracheophyta</taxon>
        <taxon>Spermatophyta</taxon>
        <taxon>Magnoliopsida</taxon>
        <taxon>eudicotyledons</taxon>
        <taxon>Gunneridae</taxon>
        <taxon>Pentapetalae</taxon>
        <taxon>rosids</taxon>
        <taxon>fabids</taxon>
        <taxon>Cucurbitales</taxon>
        <taxon>Cucurbitaceae</taxon>
        <taxon>Cucurbiteae</taxon>
        <taxon>Cucurbita</taxon>
    </lineage>
</organism>
<dbReference type="PROSITE" id="PS50894">
    <property type="entry name" value="HPT"/>
    <property type="match status" value="1"/>
</dbReference>
<name>A0A6J1FCU8_CUCMO</name>
<dbReference type="PANTHER" id="PTHR28242:SF30">
    <property type="entry name" value="HISTIDINE-CONTAINING PHOSPHOTRANSFER PROTEIN 2"/>
    <property type="match status" value="1"/>
</dbReference>
<feature type="domain" description="HPt" evidence="5">
    <location>
        <begin position="34"/>
        <end position="139"/>
    </location>
</feature>
<dbReference type="GO" id="GO:0005634">
    <property type="term" value="C:nucleus"/>
    <property type="evidence" value="ECO:0007669"/>
    <property type="project" value="UniProtKB-SubCell"/>
</dbReference>
<dbReference type="SUPFAM" id="SSF47226">
    <property type="entry name" value="Histidine-containing phosphotransfer domain, HPT domain"/>
    <property type="match status" value="1"/>
</dbReference>
<dbReference type="PANTHER" id="PTHR28242">
    <property type="entry name" value="PHOSPHORELAY INTERMEDIATE PROTEIN YPD1"/>
    <property type="match status" value="1"/>
</dbReference>
<comment type="caution">
    <text evidence="3">Lacks conserved residue(s) required for the propagation of feature annotation.</text>
</comment>
<protein>
    <recommendedName>
        <fullName evidence="4">Histidine-containing phosphotransfer protein</fullName>
    </recommendedName>
</protein>